<dbReference type="InterPro" id="IPR052893">
    <property type="entry name" value="TCS_response_regulator"/>
</dbReference>
<keyword evidence="4" id="KW-1185">Reference proteome</keyword>
<dbReference type="EMBL" id="QAOQ01000003">
    <property type="protein sequence ID" value="PTQ98181.1"/>
    <property type="molecule type" value="Genomic_DNA"/>
</dbReference>
<dbReference type="Gene3D" id="3.40.50.2300">
    <property type="match status" value="1"/>
</dbReference>
<dbReference type="PANTHER" id="PTHR44520">
    <property type="entry name" value="RESPONSE REGULATOR RCP1-RELATED"/>
    <property type="match status" value="1"/>
</dbReference>
<evidence type="ECO:0000259" key="2">
    <source>
        <dbReference type="PROSITE" id="PS50110"/>
    </source>
</evidence>
<dbReference type="OrthoDB" id="1121174at2"/>
<dbReference type="Proteomes" id="UP000244168">
    <property type="component" value="Unassembled WGS sequence"/>
</dbReference>
<dbReference type="InterPro" id="IPR001789">
    <property type="entry name" value="Sig_transdc_resp-reg_receiver"/>
</dbReference>
<protein>
    <submittedName>
        <fullName evidence="3">Response regulator receiver domain-containing protein</fullName>
    </submittedName>
</protein>
<sequence length="132" mass="15299">MQQQIVMIDDNALDHLIVKRICEREGLFQKMQHIENAQDLLDALKTDGNNITHVPDIILLDLQMPKVSGWDFLECLKLIYQQIGKKIDVHILSSSICMLDQERSMNYPFVKNYLVKPMTGGKLRQLHADYCN</sequence>
<name>A0A2T5JBD0_9SPHI</name>
<feature type="domain" description="Response regulatory" evidence="2">
    <location>
        <begin position="4"/>
        <end position="131"/>
    </location>
</feature>
<dbReference type="Pfam" id="PF00072">
    <property type="entry name" value="Response_reg"/>
    <property type="match status" value="1"/>
</dbReference>
<proteinExistence type="predicted"/>
<organism evidence="3 4">
    <name type="scientific">Mucilaginibacter yixingensis</name>
    <dbReference type="NCBI Taxonomy" id="1295612"/>
    <lineage>
        <taxon>Bacteria</taxon>
        <taxon>Pseudomonadati</taxon>
        <taxon>Bacteroidota</taxon>
        <taxon>Sphingobacteriia</taxon>
        <taxon>Sphingobacteriales</taxon>
        <taxon>Sphingobacteriaceae</taxon>
        <taxon>Mucilaginibacter</taxon>
    </lineage>
</organism>
<accession>A0A2T5JBD0</accession>
<evidence type="ECO:0000313" key="4">
    <source>
        <dbReference type="Proteomes" id="UP000244168"/>
    </source>
</evidence>
<reference evidence="3 4" key="1">
    <citation type="submission" date="2018-04" db="EMBL/GenBank/DDBJ databases">
        <title>Genomic Encyclopedia of Archaeal and Bacterial Type Strains, Phase II (KMG-II): from individual species to whole genera.</title>
        <authorList>
            <person name="Goeker M."/>
        </authorList>
    </citation>
    <scope>NUCLEOTIDE SEQUENCE [LARGE SCALE GENOMIC DNA]</scope>
    <source>
        <strain evidence="3 4">DSM 26809</strain>
    </source>
</reference>
<feature type="modified residue" description="4-aspartylphosphate" evidence="1">
    <location>
        <position position="61"/>
    </location>
</feature>
<evidence type="ECO:0000256" key="1">
    <source>
        <dbReference type="PROSITE-ProRule" id="PRU00169"/>
    </source>
</evidence>
<comment type="caution">
    <text evidence="3">The sequence shown here is derived from an EMBL/GenBank/DDBJ whole genome shotgun (WGS) entry which is preliminary data.</text>
</comment>
<dbReference type="GO" id="GO:0000160">
    <property type="term" value="P:phosphorelay signal transduction system"/>
    <property type="evidence" value="ECO:0007669"/>
    <property type="project" value="InterPro"/>
</dbReference>
<dbReference type="PANTHER" id="PTHR44520:SF2">
    <property type="entry name" value="RESPONSE REGULATOR RCP1"/>
    <property type="match status" value="1"/>
</dbReference>
<dbReference type="InterPro" id="IPR011006">
    <property type="entry name" value="CheY-like_superfamily"/>
</dbReference>
<dbReference type="AlphaFoldDB" id="A0A2T5JBD0"/>
<keyword evidence="1" id="KW-0597">Phosphoprotein</keyword>
<dbReference type="SUPFAM" id="SSF52172">
    <property type="entry name" value="CheY-like"/>
    <property type="match status" value="1"/>
</dbReference>
<dbReference type="RefSeq" id="WP_107828362.1">
    <property type="nucleotide sequence ID" value="NZ_CP160205.1"/>
</dbReference>
<evidence type="ECO:0000313" key="3">
    <source>
        <dbReference type="EMBL" id="PTQ98181.1"/>
    </source>
</evidence>
<gene>
    <name evidence="3" type="ORF">C8P68_103341</name>
</gene>
<dbReference type="PROSITE" id="PS50110">
    <property type="entry name" value="RESPONSE_REGULATORY"/>
    <property type="match status" value="1"/>
</dbReference>